<evidence type="ECO:0000256" key="1">
    <source>
        <dbReference type="SAM" id="MobiDB-lite"/>
    </source>
</evidence>
<dbReference type="OrthoDB" id="65504at2759"/>
<keyword evidence="3" id="KW-1185">Reference proteome</keyword>
<dbReference type="AlphaFoldDB" id="A0A9W6ZJ29"/>
<evidence type="ECO:0000313" key="3">
    <source>
        <dbReference type="Proteomes" id="UP001165082"/>
    </source>
</evidence>
<reference evidence="2" key="1">
    <citation type="submission" date="2022-07" db="EMBL/GenBank/DDBJ databases">
        <title>Genome analysis of Parmales, a sister group of diatoms, reveals the evolutionary specialization of diatoms from phago-mixotrophs to photoautotrophs.</title>
        <authorList>
            <person name="Ban H."/>
            <person name="Sato S."/>
            <person name="Yoshikawa S."/>
            <person name="Kazumasa Y."/>
            <person name="Nakamura Y."/>
            <person name="Ichinomiya M."/>
            <person name="Saitoh K."/>
            <person name="Sato N."/>
            <person name="Blanc-Mathieu R."/>
            <person name="Endo H."/>
            <person name="Kuwata A."/>
            <person name="Ogata H."/>
        </authorList>
    </citation>
    <scope>NUCLEOTIDE SEQUENCE</scope>
</reference>
<name>A0A9W6ZJ29_9STRA</name>
<proteinExistence type="predicted"/>
<evidence type="ECO:0000313" key="2">
    <source>
        <dbReference type="EMBL" id="GMH53661.1"/>
    </source>
</evidence>
<sequence length="676" mass="74555">MHFDYPTPLTILTEPTPTPSFPYVNQKVTLTYFASSGWDGDRDRSLNNTIHSSDSDVLTREYYVSDGIQGMAYVVPNFDGKKFTGDLVELDLETAKYSKVRIHGIESDFSDFYSKSPVDADGVDPYVAARSMSGTDQVMVKRLENNDPDLAGFHGGFAALYGKISYGFLVPFFNGAKHHGKIVRINCGTYNNSNTDSWQLGTEFREFNNKGEGETFLQDTDFTAIDVFDLTSVDPELRGFLGGFSKGDYAYFVPFMNGEKYSGKLVRIHIHNFDASTVEVLDLSQKDSRLAGFYGGFSTNIIPGNPMSPPANYAYIVPYKNVIGPIDGANTKFTADGYKDHNIFDSQESYGGDHLTPNEHGMLVRVNLDTFDVAGVDFMDLTQLDEELKGFSGGFQGGSHGYLVPYSKGFGDYSSKVVRFSLLDFSFDTVEVLDLGLLSDELKGFAGGFSYGTYAVFVPYQNGRTDVNFRGRNQFSILTRVDMNNFAVGGIKTMDIAKIFRKNTPDYPDNNLRGFSGGFASGSFMYLVPHFNGMWHGKMVRVDMRDFDTLSDLQMRGESTDVVTGFKGVQEVDLEKFYGGLVGFSGGFVRQRPPPIEEFYRLNQVQFNYATNLDVDTYLSQIAAASGRSEGIDVLPDGGSVREGEAGVRSGEGGEILDGGDASKEEGEAGGGRRRK</sequence>
<organism evidence="2 3">
    <name type="scientific">Triparma retinervis</name>
    <dbReference type="NCBI Taxonomy" id="2557542"/>
    <lineage>
        <taxon>Eukaryota</taxon>
        <taxon>Sar</taxon>
        <taxon>Stramenopiles</taxon>
        <taxon>Ochrophyta</taxon>
        <taxon>Bolidophyceae</taxon>
        <taxon>Parmales</taxon>
        <taxon>Triparmaceae</taxon>
        <taxon>Triparma</taxon>
    </lineage>
</organism>
<accession>A0A9W6ZJ29</accession>
<feature type="region of interest" description="Disordered" evidence="1">
    <location>
        <begin position="633"/>
        <end position="676"/>
    </location>
</feature>
<comment type="caution">
    <text evidence="2">The sequence shown here is derived from an EMBL/GenBank/DDBJ whole genome shotgun (WGS) entry which is preliminary data.</text>
</comment>
<dbReference type="EMBL" id="BRXZ01000776">
    <property type="protein sequence ID" value="GMH53661.1"/>
    <property type="molecule type" value="Genomic_DNA"/>
</dbReference>
<protein>
    <submittedName>
        <fullName evidence="2">Uncharacterized protein</fullName>
    </submittedName>
</protein>
<gene>
    <name evidence="2" type="ORF">TrRE_jg8798</name>
</gene>
<dbReference type="Proteomes" id="UP001165082">
    <property type="component" value="Unassembled WGS sequence"/>
</dbReference>